<gene>
    <name evidence="3" type="primary">LOC117145598</name>
</gene>
<proteinExistence type="predicted"/>
<reference evidence="3" key="1">
    <citation type="submission" date="2025-08" db="UniProtKB">
        <authorList>
            <consortium name="RefSeq"/>
        </authorList>
    </citation>
    <scope>IDENTIFICATION</scope>
    <source>
        <strain evidence="3">Mau12</strain>
        <tissue evidence="3">Whole Body</tissue>
    </source>
</reference>
<sequence>MEYAPSLITHRPLERGLNPTAAASVSVLRWTCRWILWALVCVFACVCVCFYNICGLRL</sequence>
<dbReference type="GeneID" id="117145598"/>
<dbReference type="Proteomes" id="UP000515162">
    <property type="component" value="Chromosome 3R"/>
</dbReference>
<evidence type="ECO:0000313" key="3">
    <source>
        <dbReference type="RefSeq" id="XP_033167205.1"/>
    </source>
</evidence>
<dbReference type="RefSeq" id="XP_033167205.1">
    <property type="nucleotide sequence ID" value="XM_033311314.1"/>
</dbReference>
<protein>
    <submittedName>
        <fullName evidence="3">Uncharacterized protein LOC117145598 isoform X3</fullName>
    </submittedName>
</protein>
<keyword evidence="1" id="KW-0812">Transmembrane</keyword>
<keyword evidence="1" id="KW-0472">Membrane</keyword>
<evidence type="ECO:0000256" key="1">
    <source>
        <dbReference type="SAM" id="Phobius"/>
    </source>
</evidence>
<dbReference type="AlphaFoldDB" id="A0A6P8KDF7"/>
<organism evidence="2 3">
    <name type="scientific">Drosophila mauritiana</name>
    <name type="common">Fruit fly</name>
    <dbReference type="NCBI Taxonomy" id="7226"/>
    <lineage>
        <taxon>Eukaryota</taxon>
        <taxon>Metazoa</taxon>
        <taxon>Ecdysozoa</taxon>
        <taxon>Arthropoda</taxon>
        <taxon>Hexapoda</taxon>
        <taxon>Insecta</taxon>
        <taxon>Pterygota</taxon>
        <taxon>Neoptera</taxon>
        <taxon>Endopterygota</taxon>
        <taxon>Diptera</taxon>
        <taxon>Brachycera</taxon>
        <taxon>Muscomorpha</taxon>
        <taxon>Ephydroidea</taxon>
        <taxon>Drosophilidae</taxon>
        <taxon>Drosophila</taxon>
        <taxon>Sophophora</taxon>
    </lineage>
</organism>
<feature type="transmembrane region" description="Helical" evidence="1">
    <location>
        <begin position="34"/>
        <end position="54"/>
    </location>
</feature>
<accession>A0A6P8KDF7</accession>
<name>A0A6P8KDF7_DROMA</name>
<keyword evidence="2" id="KW-1185">Reference proteome</keyword>
<keyword evidence="1" id="KW-1133">Transmembrane helix</keyword>
<evidence type="ECO:0000313" key="2">
    <source>
        <dbReference type="Proteomes" id="UP000515162"/>
    </source>
</evidence>